<accession>A0A9P7UN39</accession>
<gene>
    <name evidence="1" type="ORF">E1B28_012317</name>
</gene>
<proteinExistence type="predicted"/>
<evidence type="ECO:0000313" key="1">
    <source>
        <dbReference type="EMBL" id="KAG7088307.1"/>
    </source>
</evidence>
<comment type="caution">
    <text evidence="1">The sequence shown here is derived from an EMBL/GenBank/DDBJ whole genome shotgun (WGS) entry which is preliminary data.</text>
</comment>
<dbReference type="OrthoDB" id="2967899at2759"/>
<reference evidence="1" key="1">
    <citation type="journal article" date="2021" name="Genome Biol. Evol.">
        <title>The assembled and annotated genome of the fairy-ring fungus Marasmius oreades.</title>
        <authorList>
            <person name="Hiltunen M."/>
            <person name="Ament-Velasquez S.L."/>
            <person name="Johannesson H."/>
        </authorList>
    </citation>
    <scope>NUCLEOTIDE SEQUENCE</scope>
    <source>
        <strain evidence="1">03SP1</strain>
    </source>
</reference>
<dbReference type="AlphaFoldDB" id="A0A9P7UN39"/>
<dbReference type="Proteomes" id="UP001049176">
    <property type="component" value="Chromosome 8"/>
</dbReference>
<name>A0A9P7UN39_9AGAR</name>
<dbReference type="RefSeq" id="XP_043004778.1">
    <property type="nucleotide sequence ID" value="XM_043157411.1"/>
</dbReference>
<dbReference type="EMBL" id="CM032188">
    <property type="protein sequence ID" value="KAG7088307.1"/>
    <property type="molecule type" value="Genomic_DNA"/>
</dbReference>
<sequence>MKLDKVQREADETLETCRNMIAFGPEGWVPTEHYEEAMARSKQLKEDTLAAATSAEERAEIATHWLLDDMDEEKYT</sequence>
<dbReference type="GeneID" id="66081392"/>
<protein>
    <submittedName>
        <fullName evidence="1">Uncharacterized protein</fullName>
    </submittedName>
</protein>
<organism evidence="1 2">
    <name type="scientific">Marasmius oreades</name>
    <name type="common">fairy-ring Marasmius</name>
    <dbReference type="NCBI Taxonomy" id="181124"/>
    <lineage>
        <taxon>Eukaryota</taxon>
        <taxon>Fungi</taxon>
        <taxon>Dikarya</taxon>
        <taxon>Basidiomycota</taxon>
        <taxon>Agaricomycotina</taxon>
        <taxon>Agaricomycetes</taxon>
        <taxon>Agaricomycetidae</taxon>
        <taxon>Agaricales</taxon>
        <taxon>Marasmiineae</taxon>
        <taxon>Marasmiaceae</taxon>
        <taxon>Marasmius</taxon>
    </lineage>
</organism>
<dbReference type="KEGG" id="more:E1B28_012317"/>
<evidence type="ECO:0000313" key="2">
    <source>
        <dbReference type="Proteomes" id="UP001049176"/>
    </source>
</evidence>
<keyword evidence="2" id="KW-1185">Reference proteome</keyword>